<protein>
    <submittedName>
        <fullName evidence="8">TlpA family protein disulfide reductase</fullName>
    </submittedName>
</protein>
<feature type="signal peptide" evidence="6">
    <location>
        <begin position="1"/>
        <end position="24"/>
    </location>
</feature>
<evidence type="ECO:0000256" key="3">
    <source>
        <dbReference type="ARBA" id="ARBA00022968"/>
    </source>
</evidence>
<evidence type="ECO:0000256" key="6">
    <source>
        <dbReference type="SAM" id="SignalP"/>
    </source>
</evidence>
<organism evidence="8 9">
    <name type="scientific">Corynebacterium urealyticum</name>
    <dbReference type="NCBI Taxonomy" id="43771"/>
    <lineage>
        <taxon>Bacteria</taxon>
        <taxon>Bacillati</taxon>
        <taxon>Actinomycetota</taxon>
        <taxon>Actinomycetes</taxon>
        <taxon>Mycobacteriales</taxon>
        <taxon>Corynebacteriaceae</taxon>
        <taxon>Corynebacterium</taxon>
    </lineage>
</organism>
<evidence type="ECO:0000256" key="1">
    <source>
        <dbReference type="ARBA" id="ARBA00004196"/>
    </source>
</evidence>
<feature type="chain" id="PRO_5039497426" evidence="6">
    <location>
        <begin position="25"/>
        <end position="226"/>
    </location>
</feature>
<dbReference type="Gene3D" id="3.40.30.10">
    <property type="entry name" value="Glutaredoxin"/>
    <property type="match status" value="1"/>
</dbReference>
<dbReference type="Pfam" id="PF00578">
    <property type="entry name" value="AhpC-TSA"/>
    <property type="match status" value="1"/>
</dbReference>
<dbReference type="InterPro" id="IPR050553">
    <property type="entry name" value="Thioredoxin_ResA/DsbE_sf"/>
</dbReference>
<keyword evidence="4" id="KW-1015">Disulfide bond</keyword>
<name>A0A2W5AZE3_9CORY</name>
<evidence type="ECO:0000256" key="2">
    <source>
        <dbReference type="ARBA" id="ARBA00022748"/>
    </source>
</evidence>
<evidence type="ECO:0000259" key="7">
    <source>
        <dbReference type="PROSITE" id="PS51352"/>
    </source>
</evidence>
<feature type="domain" description="Thioredoxin" evidence="7">
    <location>
        <begin position="70"/>
        <end position="215"/>
    </location>
</feature>
<reference evidence="8 9" key="1">
    <citation type="submission" date="2017-11" db="EMBL/GenBank/DDBJ databases">
        <title>Infants hospitalized years apart are colonized by the same room-sourced microbial strains.</title>
        <authorList>
            <person name="Brooks B."/>
            <person name="Olm M.R."/>
            <person name="Firek B.A."/>
            <person name="Baker R."/>
            <person name="Thomas B.C."/>
            <person name="Morowitz M.J."/>
            <person name="Banfield J.F."/>
        </authorList>
    </citation>
    <scope>NUCLEOTIDE SEQUENCE [LARGE SCALE GENOMIC DNA]</scope>
    <source>
        <strain evidence="8">S2_012_000_R3_87</strain>
    </source>
</reference>
<comment type="caution">
    <text evidence="8">The sequence shown here is derived from an EMBL/GenBank/DDBJ whole genome shotgun (WGS) entry which is preliminary data.</text>
</comment>
<dbReference type="GO" id="GO:0016491">
    <property type="term" value="F:oxidoreductase activity"/>
    <property type="evidence" value="ECO:0007669"/>
    <property type="project" value="InterPro"/>
</dbReference>
<proteinExistence type="predicted"/>
<accession>A0A2W5AZE3</accession>
<dbReference type="InterPro" id="IPR036249">
    <property type="entry name" value="Thioredoxin-like_sf"/>
</dbReference>
<dbReference type="InterPro" id="IPR013766">
    <property type="entry name" value="Thioredoxin_domain"/>
</dbReference>
<dbReference type="GO" id="GO:0016209">
    <property type="term" value="F:antioxidant activity"/>
    <property type="evidence" value="ECO:0007669"/>
    <property type="project" value="InterPro"/>
</dbReference>
<keyword evidence="3" id="KW-0812">Transmembrane</keyword>
<evidence type="ECO:0000256" key="4">
    <source>
        <dbReference type="ARBA" id="ARBA00023157"/>
    </source>
</evidence>
<dbReference type="PANTHER" id="PTHR42852">
    <property type="entry name" value="THIOL:DISULFIDE INTERCHANGE PROTEIN DSBE"/>
    <property type="match status" value="1"/>
</dbReference>
<gene>
    <name evidence="8" type="ORF">DI609_09725</name>
</gene>
<keyword evidence="3" id="KW-0735">Signal-anchor</keyword>
<dbReference type="PROSITE" id="PS51352">
    <property type="entry name" value="THIOREDOXIN_2"/>
    <property type="match status" value="1"/>
</dbReference>
<evidence type="ECO:0000256" key="5">
    <source>
        <dbReference type="ARBA" id="ARBA00023284"/>
    </source>
</evidence>
<keyword evidence="6" id="KW-0732">Signal</keyword>
<evidence type="ECO:0000313" key="8">
    <source>
        <dbReference type="EMBL" id="PZO98812.1"/>
    </source>
</evidence>
<keyword evidence="2" id="KW-0201">Cytochrome c-type biogenesis</keyword>
<dbReference type="SUPFAM" id="SSF52833">
    <property type="entry name" value="Thioredoxin-like"/>
    <property type="match status" value="1"/>
</dbReference>
<dbReference type="EMBL" id="QFNY01000252">
    <property type="protein sequence ID" value="PZO98812.1"/>
    <property type="molecule type" value="Genomic_DNA"/>
</dbReference>
<dbReference type="CDD" id="cd02966">
    <property type="entry name" value="TlpA_like_family"/>
    <property type="match status" value="1"/>
</dbReference>
<dbReference type="GO" id="GO:0030313">
    <property type="term" value="C:cell envelope"/>
    <property type="evidence" value="ECO:0007669"/>
    <property type="project" value="UniProtKB-SubCell"/>
</dbReference>
<keyword evidence="5" id="KW-0676">Redox-active center</keyword>
<dbReference type="AlphaFoldDB" id="A0A2W5AZE3"/>
<dbReference type="InterPro" id="IPR000866">
    <property type="entry name" value="AhpC/TSA"/>
</dbReference>
<dbReference type="GO" id="GO:0017004">
    <property type="term" value="P:cytochrome complex assembly"/>
    <property type="evidence" value="ECO:0007669"/>
    <property type="project" value="UniProtKB-KW"/>
</dbReference>
<comment type="subcellular location">
    <subcellularLocation>
        <location evidence="1">Cell envelope</location>
    </subcellularLocation>
</comment>
<sequence>MSRRGAHLRSTRPNLRSRSRAALAALLTAAVSLGGLTACGEGATGDDAVAVGGTFEFVSPGGQTSISYPQEERKEVANLTGESLMEEGEQINLEDYAGKAVVLNTWGQWCGPCRSEADDLERVHEKLEKRGDGTVLGINVRDPSREKPKNFVRTYGITYPSIYDPPFKSALRLGGIPASVVPTTIVLDKQHRPAHIFLKEITDDELWKVLEPILNEDDDAAAGEGA</sequence>
<dbReference type="Proteomes" id="UP000249451">
    <property type="component" value="Unassembled WGS sequence"/>
</dbReference>
<dbReference type="PANTHER" id="PTHR42852:SF6">
    <property type="entry name" value="THIOL:DISULFIDE INTERCHANGE PROTEIN DSBE"/>
    <property type="match status" value="1"/>
</dbReference>
<evidence type="ECO:0000313" key="9">
    <source>
        <dbReference type="Proteomes" id="UP000249451"/>
    </source>
</evidence>